<evidence type="ECO:0000313" key="1">
    <source>
        <dbReference type="EMBL" id="KAJ8634688.1"/>
    </source>
</evidence>
<name>A0ACC2LMR4_PERAE</name>
<dbReference type="EMBL" id="CM056811">
    <property type="protein sequence ID" value="KAJ8634688.1"/>
    <property type="molecule type" value="Genomic_DNA"/>
</dbReference>
<sequence length="99" mass="11263">MVHTIHHIIALVRHFSPHPSQTIGILGCLLRSMLHCIALFQLVIKLRRNISSPKRRINPNPKKGSVNRMFNWHSAPTDVLRTTNLKSLMLLLVALADEN</sequence>
<protein>
    <submittedName>
        <fullName evidence="1">Uncharacterized protein</fullName>
    </submittedName>
</protein>
<comment type="caution">
    <text evidence="1">The sequence shown here is derived from an EMBL/GenBank/DDBJ whole genome shotgun (WGS) entry which is preliminary data.</text>
</comment>
<dbReference type="Proteomes" id="UP001234297">
    <property type="component" value="Chromosome 3"/>
</dbReference>
<evidence type="ECO:0000313" key="2">
    <source>
        <dbReference type="Proteomes" id="UP001234297"/>
    </source>
</evidence>
<gene>
    <name evidence="1" type="ORF">MRB53_008955</name>
</gene>
<proteinExistence type="predicted"/>
<reference evidence="1 2" key="1">
    <citation type="journal article" date="2022" name="Hortic Res">
        <title>A haplotype resolved chromosomal level avocado genome allows analysis of novel avocado genes.</title>
        <authorList>
            <person name="Nath O."/>
            <person name="Fletcher S.J."/>
            <person name="Hayward A."/>
            <person name="Shaw L.M."/>
            <person name="Masouleh A.K."/>
            <person name="Furtado A."/>
            <person name="Henry R.J."/>
            <person name="Mitter N."/>
        </authorList>
    </citation>
    <scope>NUCLEOTIDE SEQUENCE [LARGE SCALE GENOMIC DNA]</scope>
    <source>
        <strain evidence="2">cv. Hass</strain>
    </source>
</reference>
<keyword evidence="2" id="KW-1185">Reference proteome</keyword>
<accession>A0ACC2LMR4</accession>
<organism evidence="1 2">
    <name type="scientific">Persea americana</name>
    <name type="common">Avocado</name>
    <dbReference type="NCBI Taxonomy" id="3435"/>
    <lineage>
        <taxon>Eukaryota</taxon>
        <taxon>Viridiplantae</taxon>
        <taxon>Streptophyta</taxon>
        <taxon>Embryophyta</taxon>
        <taxon>Tracheophyta</taxon>
        <taxon>Spermatophyta</taxon>
        <taxon>Magnoliopsida</taxon>
        <taxon>Magnoliidae</taxon>
        <taxon>Laurales</taxon>
        <taxon>Lauraceae</taxon>
        <taxon>Persea</taxon>
    </lineage>
</organism>